<evidence type="ECO:0000256" key="2">
    <source>
        <dbReference type="ARBA" id="ARBA00005695"/>
    </source>
</evidence>
<dbReference type="EMBL" id="JACHFM010000002">
    <property type="protein sequence ID" value="MBB5222392.1"/>
    <property type="molecule type" value="Genomic_DNA"/>
</dbReference>
<dbReference type="GO" id="GO:0030288">
    <property type="term" value="C:outer membrane-bounded periplasmic space"/>
    <property type="evidence" value="ECO:0007669"/>
    <property type="project" value="UniProtKB-ARBA"/>
</dbReference>
<dbReference type="Proteomes" id="UP000549457">
    <property type="component" value="Unassembled WGS sequence"/>
</dbReference>
<evidence type="ECO:0000313" key="6">
    <source>
        <dbReference type="EMBL" id="MBB5222392.1"/>
    </source>
</evidence>
<accession>A0A840ST66</accession>
<dbReference type="InterPro" id="IPR000914">
    <property type="entry name" value="SBP_5_dom"/>
</dbReference>
<dbReference type="InterPro" id="IPR006311">
    <property type="entry name" value="TAT_signal"/>
</dbReference>
<name>A0A840ST66_9RHOB</name>
<dbReference type="InterPro" id="IPR039424">
    <property type="entry name" value="SBP_5"/>
</dbReference>
<evidence type="ECO:0000256" key="4">
    <source>
        <dbReference type="ARBA" id="ARBA00022729"/>
    </source>
</evidence>
<protein>
    <submittedName>
        <fullName evidence="6">Peptide/nickel transport system substrate-binding protein</fullName>
    </submittedName>
</protein>
<dbReference type="InterPro" id="IPR030678">
    <property type="entry name" value="Peptide/Ni-bd"/>
</dbReference>
<reference evidence="6 7" key="1">
    <citation type="submission" date="2020-08" db="EMBL/GenBank/DDBJ databases">
        <title>Genomic Encyclopedia of Type Strains, Phase IV (KMG-IV): sequencing the most valuable type-strain genomes for metagenomic binning, comparative biology and taxonomic classification.</title>
        <authorList>
            <person name="Goeker M."/>
        </authorList>
    </citation>
    <scope>NUCLEOTIDE SEQUENCE [LARGE SCALE GENOMIC DNA]</scope>
    <source>
        <strain evidence="6 7">DSM 101730</strain>
    </source>
</reference>
<dbReference type="PROSITE" id="PS51318">
    <property type="entry name" value="TAT"/>
    <property type="match status" value="1"/>
</dbReference>
<dbReference type="Gene3D" id="3.10.105.10">
    <property type="entry name" value="Dipeptide-binding Protein, Domain 3"/>
    <property type="match status" value="1"/>
</dbReference>
<dbReference type="SUPFAM" id="SSF53850">
    <property type="entry name" value="Periplasmic binding protein-like II"/>
    <property type="match status" value="1"/>
</dbReference>
<gene>
    <name evidence="6" type="ORF">HNP73_002328</name>
</gene>
<evidence type="ECO:0000256" key="3">
    <source>
        <dbReference type="ARBA" id="ARBA00022448"/>
    </source>
</evidence>
<dbReference type="GO" id="GO:0043190">
    <property type="term" value="C:ATP-binding cassette (ABC) transporter complex"/>
    <property type="evidence" value="ECO:0007669"/>
    <property type="project" value="InterPro"/>
</dbReference>
<organism evidence="6 7">
    <name type="scientific">Amaricoccus macauensis</name>
    <dbReference type="NCBI Taxonomy" id="57001"/>
    <lineage>
        <taxon>Bacteria</taxon>
        <taxon>Pseudomonadati</taxon>
        <taxon>Pseudomonadota</taxon>
        <taxon>Alphaproteobacteria</taxon>
        <taxon>Rhodobacterales</taxon>
        <taxon>Paracoccaceae</taxon>
        <taxon>Amaricoccus</taxon>
    </lineage>
</organism>
<comment type="subcellular location">
    <subcellularLocation>
        <location evidence="1">Periplasm</location>
    </subcellularLocation>
</comment>
<dbReference type="Pfam" id="PF00496">
    <property type="entry name" value="SBP_bac_5"/>
    <property type="match status" value="1"/>
</dbReference>
<feature type="domain" description="Solute-binding protein family 5" evidence="5">
    <location>
        <begin position="110"/>
        <end position="491"/>
    </location>
</feature>
<evidence type="ECO:0000256" key="1">
    <source>
        <dbReference type="ARBA" id="ARBA00004418"/>
    </source>
</evidence>
<evidence type="ECO:0000259" key="5">
    <source>
        <dbReference type="Pfam" id="PF00496"/>
    </source>
</evidence>
<dbReference type="PIRSF" id="PIRSF002741">
    <property type="entry name" value="MppA"/>
    <property type="match status" value="1"/>
</dbReference>
<keyword evidence="7" id="KW-1185">Reference proteome</keyword>
<dbReference type="Gene3D" id="3.40.190.10">
    <property type="entry name" value="Periplasmic binding protein-like II"/>
    <property type="match status" value="1"/>
</dbReference>
<keyword evidence="4" id="KW-0732">Signal</keyword>
<sequence>MVHDTINGKPVHGTVPQLLAAHRAGRIDRREFLAMATALGLKASAALGLLGLARPGAAHAEPAEATGGTLRIAMAVMPITDPRLFDWSQMANVVRGTLEPLVRFTADFTFIPWLAESWEVNDAATEYVLRLRRGAVWSNGEPFTAEDVVHNFTRWAEAHVPGNSMATRIAALTEATGTETYVAEVRRRDGSVVQEERSRETFGLRPGTVEALDDHTVKVVLPASDISFIPNLCDYPALIVHRGFDAAGADVTKAPVGTGPWTLEGVEPGVRASLVRRPGGWWGDSIPGVGPVRLDRIEYLDLGTDPEAAAAAFEDDEIDTSYETPPGFIDILDGLGLKKSEALTANTVTVRMNVTKPPYDVLEVRRAVQLAIDNAVVLDLGYQGLGTVAENHHVGPMHPEYAALPPLTRDPDAARTLLEASGHAGFEFEIISLDDDLVRETCDVMAAQMRDAGFRVKRTVLPGNTYWANWREYPFSATEWNMRPLGVQVYALAYRTGVPWNETGFSNPEFDRLLDKALAIYDPDVRRETMRTLQSIVQSSGIIIQPYWRKTFRHMTHRVHGLVMHPAFEMQLERVWVEG</sequence>
<dbReference type="RefSeq" id="WP_184149153.1">
    <property type="nucleotide sequence ID" value="NZ_JACHFM010000002.1"/>
</dbReference>
<keyword evidence="3" id="KW-0813">Transport</keyword>
<comment type="caution">
    <text evidence="6">The sequence shown here is derived from an EMBL/GenBank/DDBJ whole genome shotgun (WGS) entry which is preliminary data.</text>
</comment>
<proteinExistence type="inferred from homology"/>
<dbReference type="PANTHER" id="PTHR30290:SF10">
    <property type="entry name" value="PERIPLASMIC OLIGOPEPTIDE-BINDING PROTEIN-RELATED"/>
    <property type="match status" value="1"/>
</dbReference>
<dbReference type="AlphaFoldDB" id="A0A840ST66"/>
<dbReference type="GO" id="GO:0015833">
    <property type="term" value="P:peptide transport"/>
    <property type="evidence" value="ECO:0007669"/>
    <property type="project" value="TreeGrafter"/>
</dbReference>
<dbReference type="GO" id="GO:1904680">
    <property type="term" value="F:peptide transmembrane transporter activity"/>
    <property type="evidence" value="ECO:0007669"/>
    <property type="project" value="TreeGrafter"/>
</dbReference>
<dbReference type="CDD" id="cd08503">
    <property type="entry name" value="PBP2_NikA_DppA_OppA_like_17"/>
    <property type="match status" value="1"/>
</dbReference>
<comment type="similarity">
    <text evidence="2">Belongs to the bacterial solute-binding protein 5 family.</text>
</comment>
<dbReference type="PANTHER" id="PTHR30290">
    <property type="entry name" value="PERIPLASMIC BINDING COMPONENT OF ABC TRANSPORTER"/>
    <property type="match status" value="1"/>
</dbReference>
<evidence type="ECO:0000313" key="7">
    <source>
        <dbReference type="Proteomes" id="UP000549457"/>
    </source>
</evidence>